<organism evidence="1 2">
    <name type="scientific">Oesophagostomum dentatum</name>
    <name type="common">Nodular worm</name>
    <dbReference type="NCBI Taxonomy" id="61180"/>
    <lineage>
        <taxon>Eukaryota</taxon>
        <taxon>Metazoa</taxon>
        <taxon>Ecdysozoa</taxon>
        <taxon>Nematoda</taxon>
        <taxon>Chromadorea</taxon>
        <taxon>Rhabditida</taxon>
        <taxon>Rhabditina</taxon>
        <taxon>Rhabditomorpha</taxon>
        <taxon>Strongyloidea</taxon>
        <taxon>Strongylidae</taxon>
        <taxon>Oesophagostomum</taxon>
    </lineage>
</organism>
<protein>
    <submittedName>
        <fullName evidence="1">Uncharacterized protein</fullName>
    </submittedName>
</protein>
<sequence length="57" mass="6839">MLNEPLFIGTLVKEWRKASSPRHARTWQLLRRTTKKSALIHSIRTRKNIDDHLFKKN</sequence>
<proteinExistence type="predicted"/>
<dbReference type="AlphaFoldDB" id="A0A0B1TCT3"/>
<evidence type="ECO:0000313" key="1">
    <source>
        <dbReference type="EMBL" id="KHJ93941.1"/>
    </source>
</evidence>
<evidence type="ECO:0000313" key="2">
    <source>
        <dbReference type="Proteomes" id="UP000053660"/>
    </source>
</evidence>
<accession>A0A0B1TCT3</accession>
<reference evidence="1 2" key="1">
    <citation type="submission" date="2014-03" db="EMBL/GenBank/DDBJ databases">
        <title>Draft genome of the hookworm Oesophagostomum dentatum.</title>
        <authorList>
            <person name="Mitreva M."/>
        </authorList>
    </citation>
    <scope>NUCLEOTIDE SEQUENCE [LARGE SCALE GENOMIC DNA]</scope>
    <source>
        <strain evidence="1 2">OD-Hann</strain>
    </source>
</reference>
<keyword evidence="2" id="KW-1185">Reference proteome</keyword>
<dbReference type="Proteomes" id="UP000053660">
    <property type="component" value="Unassembled WGS sequence"/>
</dbReference>
<gene>
    <name evidence="1" type="ORF">OESDEN_06137</name>
</gene>
<name>A0A0B1TCT3_OESDE</name>
<dbReference type="EMBL" id="KN550539">
    <property type="protein sequence ID" value="KHJ93941.1"/>
    <property type="molecule type" value="Genomic_DNA"/>
</dbReference>